<evidence type="ECO:0000256" key="1">
    <source>
        <dbReference type="SAM" id="SignalP"/>
    </source>
</evidence>
<protein>
    <recommendedName>
        <fullName evidence="2">PD-(D/E)XK endonuclease-like domain-containing protein</fullName>
    </recommendedName>
</protein>
<evidence type="ECO:0000313" key="3">
    <source>
        <dbReference type="EMBL" id="CAE0703523.1"/>
    </source>
</evidence>
<dbReference type="GO" id="GO:0006281">
    <property type="term" value="P:DNA repair"/>
    <property type="evidence" value="ECO:0007669"/>
    <property type="project" value="UniProtKB-ARBA"/>
</dbReference>
<name>A0A7S4A4T6_9STRA</name>
<evidence type="ECO:0000313" key="4">
    <source>
        <dbReference type="EMBL" id="CAH0366029.1"/>
    </source>
</evidence>
<dbReference type="InterPro" id="IPR011604">
    <property type="entry name" value="PDDEXK-like_dom_sf"/>
</dbReference>
<evidence type="ECO:0000259" key="2">
    <source>
        <dbReference type="Pfam" id="PF12705"/>
    </source>
</evidence>
<dbReference type="Proteomes" id="UP000789595">
    <property type="component" value="Unassembled WGS sequence"/>
</dbReference>
<dbReference type="EMBL" id="HBIW01021979">
    <property type="protein sequence ID" value="CAE0703523.1"/>
    <property type="molecule type" value="Transcribed_RNA"/>
</dbReference>
<dbReference type="AlphaFoldDB" id="A0A7S4A4T6"/>
<feature type="signal peptide" evidence="1">
    <location>
        <begin position="1"/>
        <end position="16"/>
    </location>
</feature>
<feature type="domain" description="PD-(D/E)XK endonuclease-like" evidence="2">
    <location>
        <begin position="62"/>
        <end position="322"/>
    </location>
</feature>
<dbReference type="InterPro" id="IPR038726">
    <property type="entry name" value="PDDEXK_AddAB-type"/>
</dbReference>
<proteinExistence type="predicted"/>
<gene>
    <name evidence="3" type="ORF">PCAL00307_LOCUS18970</name>
    <name evidence="4" type="ORF">PECAL_1P24980</name>
</gene>
<reference evidence="4" key="2">
    <citation type="submission" date="2021-11" db="EMBL/GenBank/DDBJ databases">
        <authorList>
            <consortium name="Genoscope - CEA"/>
            <person name="William W."/>
        </authorList>
    </citation>
    <scope>NUCLEOTIDE SEQUENCE</scope>
</reference>
<dbReference type="EMBL" id="CAKKNE010000001">
    <property type="protein sequence ID" value="CAH0366029.1"/>
    <property type="molecule type" value="Genomic_DNA"/>
</dbReference>
<dbReference type="InterPro" id="IPR011335">
    <property type="entry name" value="Restrct_endonuc-II-like"/>
</dbReference>
<keyword evidence="5" id="KW-1185">Reference proteome</keyword>
<dbReference type="OrthoDB" id="203630at2759"/>
<dbReference type="SUPFAM" id="SSF52980">
    <property type="entry name" value="Restriction endonuclease-like"/>
    <property type="match status" value="1"/>
</dbReference>
<evidence type="ECO:0000313" key="5">
    <source>
        <dbReference type="Proteomes" id="UP000789595"/>
    </source>
</evidence>
<dbReference type="Pfam" id="PF12705">
    <property type="entry name" value="PDDEXK_1"/>
    <property type="match status" value="1"/>
</dbReference>
<sequence length="381" mass="43126">MMVVLLLQTLLRPARPLLAPLRRRAATVVRDAAPQQLDAATQARIRKAGADKAKAPLRMPSRLSPTAATTFLECEQLFLFRNLWRLPEPPSPALVRGSLVHSVLEHMFDGQKRSKEELQDAFRDEWRSVRDKYLSVQPPLFSTIEEEKTWGTESLGLLENYLRFETPDDETLVEREAWLEATAKVPSSLPPLKVVGKVDRVDREDDGSLRVVDYKTGQAACERPYYKEELRNELRERALFQLRVYAWMLSRRDGGADVSALRLLYLGGEKAVAVDEALPADPKDRRKALEDTERELVDIWKRIRAKVDQGALSFESCDRKWCFCHAARPLCFPSADDASEDDLAAKSVKELRELCRARGLDSVVKRGQDARATLTARLSGG</sequence>
<accession>A0A7S4A4T6</accession>
<organism evidence="3">
    <name type="scientific">Pelagomonas calceolata</name>
    <dbReference type="NCBI Taxonomy" id="35677"/>
    <lineage>
        <taxon>Eukaryota</taxon>
        <taxon>Sar</taxon>
        <taxon>Stramenopiles</taxon>
        <taxon>Ochrophyta</taxon>
        <taxon>Pelagophyceae</taxon>
        <taxon>Pelagomonadales</taxon>
        <taxon>Pelagomonadaceae</taxon>
        <taxon>Pelagomonas</taxon>
    </lineage>
</organism>
<feature type="chain" id="PRO_5035593701" description="PD-(D/E)XK endonuclease-like domain-containing protein" evidence="1">
    <location>
        <begin position="17"/>
        <end position="381"/>
    </location>
</feature>
<reference evidence="3" key="1">
    <citation type="submission" date="2021-01" db="EMBL/GenBank/DDBJ databases">
        <authorList>
            <person name="Corre E."/>
            <person name="Pelletier E."/>
            <person name="Niang G."/>
            <person name="Scheremetjew M."/>
            <person name="Finn R."/>
            <person name="Kale V."/>
            <person name="Holt S."/>
            <person name="Cochrane G."/>
            <person name="Meng A."/>
            <person name="Brown T."/>
            <person name="Cohen L."/>
        </authorList>
    </citation>
    <scope>NUCLEOTIDE SEQUENCE</scope>
    <source>
        <strain evidence="3">CCMP1756</strain>
    </source>
</reference>
<keyword evidence="1" id="KW-0732">Signal</keyword>
<dbReference type="Gene3D" id="3.90.320.10">
    <property type="match status" value="1"/>
</dbReference>